<dbReference type="EMBL" id="CM046395">
    <property type="protein sequence ID" value="KAI8542518.1"/>
    <property type="molecule type" value="Genomic_DNA"/>
</dbReference>
<accession>A0ACC0MQD1</accession>
<dbReference type="Proteomes" id="UP001062846">
    <property type="component" value="Chromosome 8"/>
</dbReference>
<gene>
    <name evidence="1" type="ORF">RHMOL_Rhmol08G0144200</name>
</gene>
<keyword evidence="2" id="KW-1185">Reference proteome</keyword>
<sequence length="140" mass="16314">MIGFIEEEDDYLGFPWDDPYKNEDSDSDEIEGEFNDPLDGVSLVYLFNDLEVTNVHCINAIDDGEWWTEIYEALPEVWELSIGNIESADLWSFEDREVDHLSRSGRLYNPLTLGKKTQSQLDQWKRRKHLKRSPIGSSNN</sequence>
<protein>
    <submittedName>
        <fullName evidence="1">Uncharacterized protein</fullName>
    </submittedName>
</protein>
<evidence type="ECO:0000313" key="1">
    <source>
        <dbReference type="EMBL" id="KAI8542518.1"/>
    </source>
</evidence>
<reference evidence="1" key="1">
    <citation type="submission" date="2022-02" db="EMBL/GenBank/DDBJ databases">
        <title>Plant Genome Project.</title>
        <authorList>
            <person name="Zhang R.-G."/>
        </authorList>
    </citation>
    <scope>NUCLEOTIDE SEQUENCE</scope>
    <source>
        <strain evidence="1">AT1</strain>
    </source>
</reference>
<comment type="caution">
    <text evidence="1">The sequence shown here is derived from an EMBL/GenBank/DDBJ whole genome shotgun (WGS) entry which is preliminary data.</text>
</comment>
<name>A0ACC0MQD1_RHOML</name>
<evidence type="ECO:0000313" key="2">
    <source>
        <dbReference type="Proteomes" id="UP001062846"/>
    </source>
</evidence>
<organism evidence="1 2">
    <name type="scientific">Rhododendron molle</name>
    <name type="common">Chinese azalea</name>
    <name type="synonym">Azalea mollis</name>
    <dbReference type="NCBI Taxonomy" id="49168"/>
    <lineage>
        <taxon>Eukaryota</taxon>
        <taxon>Viridiplantae</taxon>
        <taxon>Streptophyta</taxon>
        <taxon>Embryophyta</taxon>
        <taxon>Tracheophyta</taxon>
        <taxon>Spermatophyta</taxon>
        <taxon>Magnoliopsida</taxon>
        <taxon>eudicotyledons</taxon>
        <taxon>Gunneridae</taxon>
        <taxon>Pentapetalae</taxon>
        <taxon>asterids</taxon>
        <taxon>Ericales</taxon>
        <taxon>Ericaceae</taxon>
        <taxon>Ericoideae</taxon>
        <taxon>Rhodoreae</taxon>
        <taxon>Rhododendron</taxon>
    </lineage>
</organism>
<proteinExistence type="predicted"/>